<dbReference type="Pfam" id="PF24864">
    <property type="entry name" value="DUF7730"/>
    <property type="match status" value="1"/>
</dbReference>
<proteinExistence type="predicted"/>
<gene>
    <name evidence="2" type="ORF">IMSHALPRED_006438</name>
</gene>
<organism evidence="2 3">
    <name type="scientific">Imshaugia aleurites</name>
    <dbReference type="NCBI Taxonomy" id="172621"/>
    <lineage>
        <taxon>Eukaryota</taxon>
        <taxon>Fungi</taxon>
        <taxon>Dikarya</taxon>
        <taxon>Ascomycota</taxon>
        <taxon>Pezizomycotina</taxon>
        <taxon>Lecanoromycetes</taxon>
        <taxon>OSLEUM clade</taxon>
        <taxon>Lecanoromycetidae</taxon>
        <taxon>Lecanorales</taxon>
        <taxon>Lecanorineae</taxon>
        <taxon>Parmeliaceae</taxon>
        <taxon>Imshaugia</taxon>
    </lineage>
</organism>
<feature type="domain" description="DUF7730" evidence="1">
    <location>
        <begin position="52"/>
        <end position="225"/>
    </location>
</feature>
<name>A0A8H3FKB2_9LECA</name>
<accession>A0A8H3FKB2</accession>
<evidence type="ECO:0000259" key="1">
    <source>
        <dbReference type="Pfam" id="PF24864"/>
    </source>
</evidence>
<dbReference type="InterPro" id="IPR056632">
    <property type="entry name" value="DUF7730"/>
</dbReference>
<dbReference type="EMBL" id="CAJPDT010000039">
    <property type="protein sequence ID" value="CAF9925305.1"/>
    <property type="molecule type" value="Genomic_DNA"/>
</dbReference>
<protein>
    <recommendedName>
        <fullName evidence="1">DUF7730 domain-containing protein</fullName>
    </recommendedName>
</protein>
<dbReference type="AlphaFoldDB" id="A0A8H3FKB2"/>
<sequence length="265" mass="30593">MYTDGGNATSNICKATIPFLKLPTEIRFMIYDHHLTSEKIARRHAIDTGRWTPIDLLYVCRTIYDEAFPHLYTKGEFVLEARPWNIFGLATVYETRDSNSDIALETFKTFAKSQKIRDLIRHIRLEIHWPSVLFYRYMDCKSDPAASPPTATDHMLKRTLVTAGAMLSGLPNLRIIDVSWVNMTLRVWELEQPAPPKHKATVWLRGLKQVRRGNTKVLIRMPLEGPMSTKELARDQEDRGECLDLLREMGENLAELQGYVEETRC</sequence>
<dbReference type="OrthoDB" id="2951834at2759"/>
<keyword evidence="3" id="KW-1185">Reference proteome</keyword>
<evidence type="ECO:0000313" key="2">
    <source>
        <dbReference type="EMBL" id="CAF9925305.1"/>
    </source>
</evidence>
<evidence type="ECO:0000313" key="3">
    <source>
        <dbReference type="Proteomes" id="UP000664534"/>
    </source>
</evidence>
<dbReference type="PANTHER" id="PTHR38790">
    <property type="entry name" value="2EXR DOMAIN-CONTAINING PROTEIN-RELATED"/>
    <property type="match status" value="1"/>
</dbReference>
<dbReference type="Proteomes" id="UP000664534">
    <property type="component" value="Unassembled WGS sequence"/>
</dbReference>
<reference evidence="2" key="1">
    <citation type="submission" date="2021-03" db="EMBL/GenBank/DDBJ databases">
        <authorList>
            <person name="Tagirdzhanova G."/>
        </authorList>
    </citation>
    <scope>NUCLEOTIDE SEQUENCE</scope>
</reference>
<comment type="caution">
    <text evidence="2">The sequence shown here is derived from an EMBL/GenBank/DDBJ whole genome shotgun (WGS) entry which is preliminary data.</text>
</comment>